<accession>A0A4Y2LMD4</accession>
<keyword evidence="2" id="KW-1185">Reference proteome</keyword>
<gene>
    <name evidence="1" type="ORF">AVEN_26620_1</name>
</gene>
<organism evidence="1 2">
    <name type="scientific">Araneus ventricosus</name>
    <name type="common">Orbweaver spider</name>
    <name type="synonym">Epeira ventricosa</name>
    <dbReference type="NCBI Taxonomy" id="182803"/>
    <lineage>
        <taxon>Eukaryota</taxon>
        <taxon>Metazoa</taxon>
        <taxon>Ecdysozoa</taxon>
        <taxon>Arthropoda</taxon>
        <taxon>Chelicerata</taxon>
        <taxon>Arachnida</taxon>
        <taxon>Araneae</taxon>
        <taxon>Araneomorphae</taxon>
        <taxon>Entelegynae</taxon>
        <taxon>Araneoidea</taxon>
        <taxon>Araneidae</taxon>
        <taxon>Araneus</taxon>
    </lineage>
</organism>
<sequence>MFQASKGFIKEDLLFVVEEKNGKFSMTSLCDKLECYIKALETVGVTTDKCASILYPMVESCLPADFLRACNKCPSSSPSVDAKERLTNLMNSFKTEVEGDERINLAMTGFGLNEKSSIQTLKKKQWHNGRN</sequence>
<protein>
    <submittedName>
        <fullName evidence="1">Uncharacterized protein</fullName>
    </submittedName>
</protein>
<reference evidence="1 2" key="1">
    <citation type="journal article" date="2019" name="Sci. Rep.">
        <title>Orb-weaving spider Araneus ventricosus genome elucidates the spidroin gene catalogue.</title>
        <authorList>
            <person name="Kono N."/>
            <person name="Nakamura H."/>
            <person name="Ohtoshi R."/>
            <person name="Moran D.A.P."/>
            <person name="Shinohara A."/>
            <person name="Yoshida Y."/>
            <person name="Fujiwara M."/>
            <person name="Mori M."/>
            <person name="Tomita M."/>
            <person name="Arakawa K."/>
        </authorList>
    </citation>
    <scope>NUCLEOTIDE SEQUENCE [LARGE SCALE GENOMIC DNA]</scope>
</reference>
<dbReference type="Proteomes" id="UP000499080">
    <property type="component" value="Unassembled WGS sequence"/>
</dbReference>
<comment type="caution">
    <text evidence="1">The sequence shown here is derived from an EMBL/GenBank/DDBJ whole genome shotgun (WGS) entry which is preliminary data.</text>
</comment>
<evidence type="ECO:0000313" key="2">
    <source>
        <dbReference type="Proteomes" id="UP000499080"/>
    </source>
</evidence>
<name>A0A4Y2LMD4_ARAVE</name>
<evidence type="ECO:0000313" key="1">
    <source>
        <dbReference type="EMBL" id="GBN14716.1"/>
    </source>
</evidence>
<dbReference type="OrthoDB" id="5869984at2759"/>
<dbReference type="EMBL" id="BGPR01277369">
    <property type="protein sequence ID" value="GBN14716.1"/>
    <property type="molecule type" value="Genomic_DNA"/>
</dbReference>
<proteinExistence type="predicted"/>
<dbReference type="AlphaFoldDB" id="A0A4Y2LMD4"/>